<gene>
    <name evidence="2" type="ORF">HMPREF9451_01132</name>
</gene>
<dbReference type="AlphaFoldDB" id="K0YJ75"/>
<keyword evidence="3" id="KW-1185">Reference proteome</keyword>
<evidence type="ECO:0000313" key="3">
    <source>
        <dbReference type="Proteomes" id="UP000006069"/>
    </source>
</evidence>
<feature type="transmembrane region" description="Helical" evidence="1">
    <location>
        <begin position="104"/>
        <end position="124"/>
    </location>
</feature>
<dbReference type="InParanoid" id="K0YJ75"/>
<keyword evidence="1" id="KW-0812">Transmembrane</keyword>
<comment type="caution">
    <text evidence="2">The sequence shown here is derived from an EMBL/GenBank/DDBJ whole genome shotgun (WGS) entry which is preliminary data.</text>
</comment>
<keyword evidence="1" id="KW-1133">Transmembrane helix</keyword>
<dbReference type="eggNOG" id="ENOG5032Y15">
    <property type="taxonomic scope" value="Bacteria"/>
</dbReference>
<protein>
    <submittedName>
        <fullName evidence="2">Uncharacterized protein</fullName>
    </submittedName>
</protein>
<feature type="transmembrane region" description="Helical" evidence="1">
    <location>
        <begin position="130"/>
        <end position="152"/>
    </location>
</feature>
<evidence type="ECO:0000313" key="2">
    <source>
        <dbReference type="EMBL" id="EJZ83612.1"/>
    </source>
</evidence>
<feature type="transmembrane region" description="Helical" evidence="1">
    <location>
        <begin position="27"/>
        <end position="49"/>
    </location>
</feature>
<dbReference type="EMBL" id="ADMD01000007">
    <property type="protein sequence ID" value="EJZ83612.1"/>
    <property type="molecule type" value="Genomic_DNA"/>
</dbReference>
<dbReference type="Proteomes" id="UP000006069">
    <property type="component" value="Unassembled WGS sequence"/>
</dbReference>
<feature type="transmembrane region" description="Helical" evidence="1">
    <location>
        <begin position="55"/>
        <end position="75"/>
    </location>
</feature>
<evidence type="ECO:0000256" key="1">
    <source>
        <dbReference type="SAM" id="Phobius"/>
    </source>
</evidence>
<dbReference type="HOGENOM" id="CLU_128087_0_0_11"/>
<dbReference type="PATRIC" id="fig|742818.3.peg.1189"/>
<accession>K0YJ75</accession>
<reference evidence="2 3" key="1">
    <citation type="submission" date="2012-08" db="EMBL/GenBank/DDBJ databases">
        <title>The Genome Sequence of Slackia piriformis YIT 12062.</title>
        <authorList>
            <consortium name="The Broad Institute Genome Sequencing Platform"/>
            <person name="Earl A."/>
            <person name="Ward D."/>
            <person name="Feldgarden M."/>
            <person name="Gevers D."/>
            <person name="Morotomi M."/>
            <person name="Walker B."/>
            <person name="Young S.K."/>
            <person name="Zeng Q."/>
            <person name="Gargeya S."/>
            <person name="Fitzgerald M."/>
            <person name="Haas B."/>
            <person name="Abouelleil A."/>
            <person name="Alvarado L."/>
            <person name="Arachchi H.M."/>
            <person name="Berlin A.M."/>
            <person name="Chapman S.B."/>
            <person name="Goldberg J."/>
            <person name="Griggs A."/>
            <person name="Gujja S."/>
            <person name="Hansen M."/>
            <person name="Howarth C."/>
            <person name="Imamovic A."/>
            <person name="Larimer J."/>
            <person name="McCowen C."/>
            <person name="Montmayeur A."/>
            <person name="Murphy C."/>
            <person name="Neiman D."/>
            <person name="Pearson M."/>
            <person name="Priest M."/>
            <person name="Roberts A."/>
            <person name="Saif S."/>
            <person name="Shea T."/>
            <person name="Sisk P."/>
            <person name="Sykes S."/>
            <person name="Wortman J."/>
            <person name="Nusbaum C."/>
            <person name="Birren B."/>
        </authorList>
    </citation>
    <scope>NUCLEOTIDE SEQUENCE [LARGE SCALE GENOMIC DNA]</scope>
    <source>
        <strain evidence="2 3">YIT 12062</strain>
    </source>
</reference>
<organism evidence="2 3">
    <name type="scientific">Slackia piriformis YIT 12062</name>
    <dbReference type="NCBI Taxonomy" id="742818"/>
    <lineage>
        <taxon>Bacteria</taxon>
        <taxon>Bacillati</taxon>
        <taxon>Actinomycetota</taxon>
        <taxon>Coriobacteriia</taxon>
        <taxon>Eggerthellales</taxon>
        <taxon>Eggerthellaceae</taxon>
        <taxon>Slackia</taxon>
    </lineage>
</organism>
<keyword evidence="1" id="KW-0472">Membrane</keyword>
<proteinExistence type="predicted"/>
<name>K0YJ75_9ACTN</name>
<sequence length="157" mass="17259">MNIVHIAFAEAGEGSILRGMKISTEKLLLVAGFVWIIAGGNIANIGIGALTHDHLVWWVLIATLVIFVMFHMLVFQKLVKKHAERIRGFEEDKKHILHFFDKKGYIIMAIMMGGGIGLRASGILPEWFIAFFYTGLGAALTVAGISFIVSYVKGGRA</sequence>